<dbReference type="Proteomes" id="UP001356704">
    <property type="component" value="Unassembled WGS sequence"/>
</dbReference>
<organism evidence="2 3">
    <name type="scientific">Winogradskyella poriferorum</name>
    <dbReference type="NCBI Taxonomy" id="307627"/>
    <lineage>
        <taxon>Bacteria</taxon>
        <taxon>Pseudomonadati</taxon>
        <taxon>Bacteroidota</taxon>
        <taxon>Flavobacteriia</taxon>
        <taxon>Flavobacteriales</taxon>
        <taxon>Flavobacteriaceae</taxon>
        <taxon>Winogradskyella</taxon>
    </lineage>
</organism>
<protein>
    <recommendedName>
        <fullName evidence="4">Lipocalin-like domain-containing protein</fullName>
    </recommendedName>
</protein>
<reference evidence="2 3" key="1">
    <citation type="submission" date="2024-02" db="EMBL/GenBank/DDBJ databases">
        <title>Winogradskyella poriferorum JCM 12885.</title>
        <authorList>
            <person name="Zhang D.-F."/>
            <person name="Fu Z.-Y."/>
        </authorList>
    </citation>
    <scope>NUCLEOTIDE SEQUENCE [LARGE SCALE GENOMIC DNA]</scope>
    <source>
        <strain evidence="2 3">JCM 12885</strain>
    </source>
</reference>
<feature type="signal peptide" evidence="1">
    <location>
        <begin position="1"/>
        <end position="19"/>
    </location>
</feature>
<evidence type="ECO:0000313" key="2">
    <source>
        <dbReference type="EMBL" id="MEF3080509.1"/>
    </source>
</evidence>
<keyword evidence="1" id="KW-0732">Signal</keyword>
<dbReference type="EMBL" id="JAZHOU010000008">
    <property type="protein sequence ID" value="MEF3080509.1"/>
    <property type="molecule type" value="Genomic_DNA"/>
</dbReference>
<feature type="chain" id="PRO_5046237575" description="Lipocalin-like domain-containing protein" evidence="1">
    <location>
        <begin position="20"/>
        <end position="168"/>
    </location>
</feature>
<name>A0ABU7W959_9FLAO</name>
<evidence type="ECO:0000256" key="1">
    <source>
        <dbReference type="SAM" id="SignalP"/>
    </source>
</evidence>
<sequence length="168" mass="19347">MRKFLPFFVVVLFSISLVAQDSNCKCCTEKHSEFDFWVGSWEVTNANGTKAGENTIEKKQGDCVLQENWISATPGYTGTSNNFYNYKTKLWEQIWVDNQGQSLHLKGNKVGNQMILRTDDEKNAEGKTFFYRITWTDNDDGTVRQLWETITDGKDVTVAFDGLYKRKN</sequence>
<comment type="caution">
    <text evidence="2">The sequence shown here is derived from an EMBL/GenBank/DDBJ whole genome shotgun (WGS) entry which is preliminary data.</text>
</comment>
<proteinExistence type="predicted"/>
<dbReference type="RefSeq" id="WP_331811208.1">
    <property type="nucleotide sequence ID" value="NZ_JAZHOU010000008.1"/>
</dbReference>
<keyword evidence="3" id="KW-1185">Reference proteome</keyword>
<evidence type="ECO:0000313" key="3">
    <source>
        <dbReference type="Proteomes" id="UP001356704"/>
    </source>
</evidence>
<evidence type="ECO:0008006" key="4">
    <source>
        <dbReference type="Google" id="ProtNLM"/>
    </source>
</evidence>
<accession>A0ABU7W959</accession>
<gene>
    <name evidence="2" type="ORF">V1468_15955</name>
</gene>